<dbReference type="RefSeq" id="WP_062146273.1">
    <property type="nucleotide sequence ID" value="NZ_CP013002.1"/>
</dbReference>
<keyword evidence="1" id="KW-0472">Membrane</keyword>
<dbReference type="Proteomes" id="UP000056905">
    <property type="component" value="Chromosome"/>
</dbReference>
<name>A0A0N7JHG8_9CAUL</name>
<gene>
    <name evidence="2" type="ORF">AQ619_08285</name>
</gene>
<dbReference type="Pfam" id="PF06912">
    <property type="entry name" value="DUF1275"/>
    <property type="match status" value="1"/>
</dbReference>
<keyword evidence="3" id="KW-1185">Reference proteome</keyword>
<feature type="transmembrane region" description="Helical" evidence="1">
    <location>
        <begin position="48"/>
        <end position="76"/>
    </location>
</feature>
<evidence type="ECO:0000313" key="2">
    <source>
        <dbReference type="EMBL" id="ALL13354.1"/>
    </source>
</evidence>
<evidence type="ECO:0000313" key="3">
    <source>
        <dbReference type="Proteomes" id="UP000056905"/>
    </source>
</evidence>
<dbReference type="KEGG" id="chq:AQ619_08285"/>
<evidence type="ECO:0008006" key="4">
    <source>
        <dbReference type="Google" id="ProtNLM"/>
    </source>
</evidence>
<dbReference type="EMBL" id="CP013002">
    <property type="protein sequence ID" value="ALL13354.1"/>
    <property type="molecule type" value="Genomic_DNA"/>
</dbReference>
<feature type="transmembrane region" description="Helical" evidence="1">
    <location>
        <begin position="162"/>
        <end position="184"/>
    </location>
</feature>
<protein>
    <recommendedName>
        <fullName evidence="4">Major facilitator superfamily (MFS) profile domain-containing protein</fullName>
    </recommendedName>
</protein>
<reference evidence="2 3" key="1">
    <citation type="submission" date="2015-10" db="EMBL/GenBank/DDBJ databases">
        <title>Conservation of the essential genome among Caulobacter and Brevundimonas species.</title>
        <authorList>
            <person name="Scott D."/>
            <person name="Ely B."/>
        </authorList>
    </citation>
    <scope>NUCLEOTIDE SEQUENCE [LARGE SCALE GENOMIC DNA]</scope>
    <source>
        <strain evidence="2 3">CB4</strain>
    </source>
</reference>
<dbReference type="PANTHER" id="PTHR37314:SF4">
    <property type="entry name" value="UPF0700 TRANSMEMBRANE PROTEIN YOAK"/>
    <property type="match status" value="1"/>
</dbReference>
<sequence length="214" mass="21581">MKDYAGRDVALAAALSGVAGYVDAIGFLKLGGFFVSFMSGNSTRLGVGLATGHVAAALTALGLIGLFVAGVVLGALVARRVGEDRRSAVMALVAGLLISAAILIMMGLDGPGVAAMVLAMGAENAVFQRNGDVGVGLTYMTGALVKAGQRIAAALTGGERWAWVPFCLLWTGLTLGGALGAAAYLKFGVMALWGAALVVTGLAVARYRFEKASA</sequence>
<proteinExistence type="predicted"/>
<feature type="transmembrane region" description="Helical" evidence="1">
    <location>
        <begin position="88"/>
        <end position="108"/>
    </location>
</feature>
<organism evidence="2 3">
    <name type="scientific">Caulobacter henricii</name>
    <dbReference type="NCBI Taxonomy" id="69395"/>
    <lineage>
        <taxon>Bacteria</taxon>
        <taxon>Pseudomonadati</taxon>
        <taxon>Pseudomonadota</taxon>
        <taxon>Alphaproteobacteria</taxon>
        <taxon>Caulobacterales</taxon>
        <taxon>Caulobacteraceae</taxon>
        <taxon>Caulobacter</taxon>
    </lineage>
</organism>
<dbReference type="PANTHER" id="PTHR37314">
    <property type="entry name" value="SLR0142 PROTEIN"/>
    <property type="match status" value="1"/>
</dbReference>
<evidence type="ECO:0000256" key="1">
    <source>
        <dbReference type="SAM" id="Phobius"/>
    </source>
</evidence>
<feature type="transmembrane region" description="Helical" evidence="1">
    <location>
        <begin position="191"/>
        <end position="209"/>
    </location>
</feature>
<keyword evidence="1" id="KW-0812">Transmembrane</keyword>
<accession>A0A0N7JHG8</accession>
<keyword evidence="1" id="KW-1133">Transmembrane helix</keyword>
<dbReference type="AlphaFoldDB" id="A0A0N7JHG8"/>
<dbReference type="STRING" id="69395.AQ619_08285"/>
<dbReference type="InterPro" id="IPR010699">
    <property type="entry name" value="DUF1275"/>
</dbReference>